<dbReference type="InterPro" id="IPR050706">
    <property type="entry name" value="Cyclic-di-GMP_PDE-like"/>
</dbReference>
<protein>
    <submittedName>
        <fullName evidence="2">EAL domain-containing protein</fullName>
    </submittedName>
</protein>
<dbReference type="AlphaFoldDB" id="A0A844YAH4"/>
<keyword evidence="3" id="KW-1185">Reference proteome</keyword>
<dbReference type="RefSeq" id="WP_160669913.1">
    <property type="nucleotide sequence ID" value="NZ_WTYN01000001.1"/>
</dbReference>
<dbReference type="PANTHER" id="PTHR33121">
    <property type="entry name" value="CYCLIC DI-GMP PHOSPHODIESTERASE PDEF"/>
    <property type="match status" value="1"/>
</dbReference>
<sequence length="269" mass="29736">MLSLSNLSLREGYYAVPGARAASLETDLIGALDCNEIEVLFQPQYRVCDRALYGGEALARWRHPALGVIGAQELFAAAQRAHCVAEVSQQVFQRALASAADWPAHLVLSLNATPGELTDSRFVEKIAALAAWYRRSPETVTVEITEEWLLEDIDLAAEASERLKQLRFRIALDDFGAGFCNFHYLKRLRLDALKLDRSMIEGVTRDERDVAVLRGIVAMAKALSLQVVAEGIETAAQHAVITHERLDVYQGFLGAPPLTAETFLQLTRS</sequence>
<dbReference type="Proteomes" id="UP000445582">
    <property type="component" value="Unassembled WGS sequence"/>
</dbReference>
<proteinExistence type="predicted"/>
<evidence type="ECO:0000259" key="1">
    <source>
        <dbReference type="PROSITE" id="PS50883"/>
    </source>
</evidence>
<dbReference type="EMBL" id="WTYN01000001">
    <property type="protein sequence ID" value="MXO61510.1"/>
    <property type="molecule type" value="Genomic_DNA"/>
</dbReference>
<dbReference type="Gene3D" id="3.20.20.450">
    <property type="entry name" value="EAL domain"/>
    <property type="match status" value="1"/>
</dbReference>
<reference evidence="2 3" key="1">
    <citation type="submission" date="2019-12" db="EMBL/GenBank/DDBJ databases">
        <title>Genomic-based taxomic classification of the family Erythrobacteraceae.</title>
        <authorList>
            <person name="Xu L."/>
        </authorList>
    </citation>
    <scope>NUCLEOTIDE SEQUENCE [LARGE SCALE GENOMIC DNA]</scope>
    <source>
        <strain evidence="2 3">MCCC 1A09965</strain>
    </source>
</reference>
<dbReference type="InterPro" id="IPR001633">
    <property type="entry name" value="EAL_dom"/>
</dbReference>
<dbReference type="GO" id="GO:0071111">
    <property type="term" value="F:cyclic-guanylate-specific phosphodiesterase activity"/>
    <property type="evidence" value="ECO:0007669"/>
    <property type="project" value="InterPro"/>
</dbReference>
<feature type="domain" description="EAL" evidence="1">
    <location>
        <begin position="21"/>
        <end position="269"/>
    </location>
</feature>
<dbReference type="InterPro" id="IPR035919">
    <property type="entry name" value="EAL_sf"/>
</dbReference>
<evidence type="ECO:0000313" key="2">
    <source>
        <dbReference type="EMBL" id="MXO61510.1"/>
    </source>
</evidence>
<dbReference type="PANTHER" id="PTHR33121:SF71">
    <property type="entry name" value="OXYGEN SENSOR PROTEIN DOSP"/>
    <property type="match status" value="1"/>
</dbReference>
<dbReference type="SMART" id="SM00052">
    <property type="entry name" value="EAL"/>
    <property type="match status" value="1"/>
</dbReference>
<dbReference type="SUPFAM" id="SSF141868">
    <property type="entry name" value="EAL domain-like"/>
    <property type="match status" value="1"/>
</dbReference>
<name>A0A844YAH4_9SPHN</name>
<dbReference type="PROSITE" id="PS50883">
    <property type="entry name" value="EAL"/>
    <property type="match status" value="1"/>
</dbReference>
<dbReference type="CDD" id="cd01948">
    <property type="entry name" value="EAL"/>
    <property type="match status" value="1"/>
</dbReference>
<evidence type="ECO:0000313" key="3">
    <source>
        <dbReference type="Proteomes" id="UP000445582"/>
    </source>
</evidence>
<dbReference type="OrthoDB" id="9814202at2"/>
<gene>
    <name evidence="2" type="ORF">GRI48_00635</name>
</gene>
<organism evidence="2 3">
    <name type="scientific">Qipengyuania oceanensis</name>
    <dbReference type="NCBI Taxonomy" id="1463597"/>
    <lineage>
        <taxon>Bacteria</taxon>
        <taxon>Pseudomonadati</taxon>
        <taxon>Pseudomonadota</taxon>
        <taxon>Alphaproteobacteria</taxon>
        <taxon>Sphingomonadales</taxon>
        <taxon>Erythrobacteraceae</taxon>
        <taxon>Qipengyuania</taxon>
    </lineage>
</organism>
<comment type="caution">
    <text evidence="2">The sequence shown here is derived from an EMBL/GenBank/DDBJ whole genome shotgun (WGS) entry which is preliminary data.</text>
</comment>
<accession>A0A844YAH4</accession>
<dbReference type="Pfam" id="PF00563">
    <property type="entry name" value="EAL"/>
    <property type="match status" value="1"/>
</dbReference>